<dbReference type="InterPro" id="IPR006091">
    <property type="entry name" value="Acyl-CoA_Oxase/DH_mid-dom"/>
</dbReference>
<dbReference type="RefSeq" id="WP_188632490.1">
    <property type="nucleotide sequence ID" value="NZ_BMNQ01000016.1"/>
</dbReference>
<dbReference type="SUPFAM" id="SSF47203">
    <property type="entry name" value="Acyl-CoA dehydrogenase C-terminal domain-like"/>
    <property type="match status" value="1"/>
</dbReference>
<evidence type="ECO:0000256" key="5">
    <source>
        <dbReference type="ARBA" id="ARBA00023002"/>
    </source>
</evidence>
<keyword evidence="3 6" id="KW-0285">Flavoprotein</keyword>
<organism evidence="10 11">
    <name type="scientific">Lentibacillus kapialis</name>
    <dbReference type="NCBI Taxonomy" id="340214"/>
    <lineage>
        <taxon>Bacteria</taxon>
        <taxon>Bacillati</taxon>
        <taxon>Bacillota</taxon>
        <taxon>Bacilli</taxon>
        <taxon>Bacillales</taxon>
        <taxon>Bacillaceae</taxon>
        <taxon>Lentibacillus</taxon>
    </lineage>
</organism>
<dbReference type="FunFam" id="1.20.140.10:FF:000001">
    <property type="entry name" value="Acyl-CoA dehydrogenase"/>
    <property type="match status" value="1"/>
</dbReference>
<dbReference type="Proteomes" id="UP000658382">
    <property type="component" value="Unassembled WGS sequence"/>
</dbReference>
<comment type="caution">
    <text evidence="10">The sequence shown here is derived from an EMBL/GenBank/DDBJ whole genome shotgun (WGS) entry which is preliminary data.</text>
</comment>
<feature type="domain" description="Acyl-CoA dehydrogenase/oxidase C-terminal" evidence="7">
    <location>
        <begin position="235"/>
        <end position="384"/>
    </location>
</feature>
<dbReference type="GO" id="GO:0050660">
    <property type="term" value="F:flavin adenine dinucleotide binding"/>
    <property type="evidence" value="ECO:0007669"/>
    <property type="project" value="InterPro"/>
</dbReference>
<evidence type="ECO:0000256" key="1">
    <source>
        <dbReference type="ARBA" id="ARBA00001974"/>
    </source>
</evidence>
<evidence type="ECO:0000259" key="8">
    <source>
        <dbReference type="Pfam" id="PF02770"/>
    </source>
</evidence>
<evidence type="ECO:0000256" key="4">
    <source>
        <dbReference type="ARBA" id="ARBA00022827"/>
    </source>
</evidence>
<dbReference type="InterPro" id="IPR006089">
    <property type="entry name" value="Acyl-CoA_DH_CS"/>
</dbReference>
<dbReference type="Gene3D" id="1.10.540.10">
    <property type="entry name" value="Acyl-CoA dehydrogenase/oxidase, N-terminal domain"/>
    <property type="match status" value="1"/>
</dbReference>
<sequence length="396" mass="44584">MANLTETNSFQSSLSLKHQNLQRKAQRFAEEVLMPYESQCEENDGLDQASLYVINQDVLNWELNAINHAKEDGGQGLTIFEQMLINEQLGKVTNAIWDTVFQPAYPLRLATEQQKKEYVIPTNQGLRRDAYAITEEQAGSDPSQCITRADRVDGGFRINGEKWFVTVGDAADYLLVHAHVDGDPSQATVFFVDKDTEGVKVKRTPLYTHHFAYEHPEFIFEDVLVDEMKILGNVGEGYDLTKDWFVEARLGIAARCVGAATRALESANDFAAERQQFGKSIRNFQAIEFKLADMTVAIMAAKSMLYRVCSDISESYDRKANHARAAALKLYCSEMAGNVCDQAVQILGGRGYMRENAVERLWRDVRVDRIWEGTSEIQRTIIGGQIKKRGLGIYVG</sequence>
<evidence type="ECO:0000313" key="11">
    <source>
        <dbReference type="Proteomes" id="UP000658382"/>
    </source>
</evidence>
<reference evidence="10" key="1">
    <citation type="journal article" date="2014" name="Int. J. Syst. Evol. Microbiol.">
        <title>Complete genome sequence of Corynebacterium casei LMG S-19264T (=DSM 44701T), isolated from a smear-ripened cheese.</title>
        <authorList>
            <consortium name="US DOE Joint Genome Institute (JGI-PGF)"/>
            <person name="Walter F."/>
            <person name="Albersmeier A."/>
            <person name="Kalinowski J."/>
            <person name="Ruckert C."/>
        </authorList>
    </citation>
    <scope>NUCLEOTIDE SEQUENCE</scope>
    <source>
        <strain evidence="10">JCM 12580</strain>
    </source>
</reference>
<name>A0A917PVI4_9BACI</name>
<dbReference type="Pfam" id="PF00441">
    <property type="entry name" value="Acyl-CoA_dh_1"/>
    <property type="match status" value="1"/>
</dbReference>
<dbReference type="GO" id="GO:0003995">
    <property type="term" value="F:acyl-CoA dehydrogenase activity"/>
    <property type="evidence" value="ECO:0007669"/>
    <property type="project" value="InterPro"/>
</dbReference>
<dbReference type="Gene3D" id="2.40.110.10">
    <property type="entry name" value="Butyryl-CoA Dehydrogenase, subunit A, domain 2"/>
    <property type="match status" value="1"/>
</dbReference>
<evidence type="ECO:0000313" key="10">
    <source>
        <dbReference type="EMBL" id="GGJ93501.1"/>
    </source>
</evidence>
<proteinExistence type="inferred from homology"/>
<evidence type="ECO:0000256" key="2">
    <source>
        <dbReference type="ARBA" id="ARBA00009347"/>
    </source>
</evidence>
<evidence type="ECO:0000259" key="7">
    <source>
        <dbReference type="Pfam" id="PF00441"/>
    </source>
</evidence>
<evidence type="ECO:0000256" key="6">
    <source>
        <dbReference type="RuleBase" id="RU362125"/>
    </source>
</evidence>
<dbReference type="Pfam" id="PF02770">
    <property type="entry name" value="Acyl-CoA_dh_M"/>
    <property type="match status" value="1"/>
</dbReference>
<dbReference type="PANTHER" id="PTHR43884">
    <property type="entry name" value="ACYL-COA DEHYDROGENASE"/>
    <property type="match status" value="1"/>
</dbReference>
<comment type="similarity">
    <text evidence="2 6">Belongs to the acyl-CoA dehydrogenase family.</text>
</comment>
<comment type="cofactor">
    <cofactor evidence="1 6">
        <name>FAD</name>
        <dbReference type="ChEBI" id="CHEBI:57692"/>
    </cofactor>
</comment>
<keyword evidence="11" id="KW-1185">Reference proteome</keyword>
<dbReference type="PROSITE" id="PS00073">
    <property type="entry name" value="ACYL_COA_DH_2"/>
    <property type="match status" value="1"/>
</dbReference>
<dbReference type="Gene3D" id="1.20.140.10">
    <property type="entry name" value="Butyryl-CoA Dehydrogenase, subunit A, domain 3"/>
    <property type="match status" value="1"/>
</dbReference>
<dbReference type="PANTHER" id="PTHR43884:SF40">
    <property type="entry name" value="ACYL-COA DEHYDROGENASE"/>
    <property type="match status" value="1"/>
</dbReference>
<evidence type="ECO:0000259" key="9">
    <source>
        <dbReference type="Pfam" id="PF02771"/>
    </source>
</evidence>
<protein>
    <submittedName>
        <fullName evidence="10">Butyryl-CoA dehydrogenase</fullName>
    </submittedName>
</protein>
<dbReference type="InterPro" id="IPR036250">
    <property type="entry name" value="AcylCo_DH-like_C"/>
</dbReference>
<dbReference type="CDD" id="cd00567">
    <property type="entry name" value="ACAD"/>
    <property type="match status" value="1"/>
</dbReference>
<dbReference type="InterPro" id="IPR009100">
    <property type="entry name" value="AcylCoA_DH/oxidase_NM_dom_sf"/>
</dbReference>
<dbReference type="InterPro" id="IPR037069">
    <property type="entry name" value="AcylCoA_DH/ox_N_sf"/>
</dbReference>
<keyword evidence="4 6" id="KW-0274">FAD</keyword>
<feature type="domain" description="Acyl-CoA dehydrogenase/oxidase N-terminal" evidence="9">
    <location>
        <begin position="17"/>
        <end position="121"/>
    </location>
</feature>
<dbReference type="EMBL" id="BMNQ01000016">
    <property type="protein sequence ID" value="GGJ93501.1"/>
    <property type="molecule type" value="Genomic_DNA"/>
</dbReference>
<accession>A0A917PVI4</accession>
<dbReference type="SUPFAM" id="SSF56645">
    <property type="entry name" value="Acyl-CoA dehydrogenase NM domain-like"/>
    <property type="match status" value="1"/>
</dbReference>
<feature type="domain" description="Acyl-CoA oxidase/dehydrogenase middle" evidence="8">
    <location>
        <begin position="130"/>
        <end position="223"/>
    </location>
</feature>
<dbReference type="AlphaFoldDB" id="A0A917PVI4"/>
<dbReference type="InterPro" id="IPR013786">
    <property type="entry name" value="AcylCoA_DH/ox_N"/>
</dbReference>
<gene>
    <name evidence="10" type="ORF">GCM10007063_15090</name>
</gene>
<dbReference type="InterPro" id="IPR046373">
    <property type="entry name" value="Acyl-CoA_Oxase/DH_mid-dom_sf"/>
</dbReference>
<dbReference type="InterPro" id="IPR009075">
    <property type="entry name" value="AcylCo_DH/oxidase_C"/>
</dbReference>
<keyword evidence="5 6" id="KW-0560">Oxidoreductase</keyword>
<dbReference type="Pfam" id="PF02771">
    <property type="entry name" value="Acyl-CoA_dh_N"/>
    <property type="match status" value="1"/>
</dbReference>
<reference evidence="10" key="2">
    <citation type="submission" date="2020-09" db="EMBL/GenBank/DDBJ databases">
        <authorList>
            <person name="Sun Q."/>
            <person name="Ohkuma M."/>
        </authorList>
    </citation>
    <scope>NUCLEOTIDE SEQUENCE</scope>
    <source>
        <strain evidence="10">JCM 12580</strain>
    </source>
</reference>
<evidence type="ECO:0000256" key="3">
    <source>
        <dbReference type="ARBA" id="ARBA00022630"/>
    </source>
</evidence>